<feature type="compositionally biased region" description="Polar residues" evidence="1">
    <location>
        <begin position="28"/>
        <end position="39"/>
    </location>
</feature>
<keyword evidence="3" id="KW-1185">Reference proteome</keyword>
<dbReference type="InterPro" id="IPR013169">
    <property type="entry name" value="mRNA_splic_Cwf18-like"/>
</dbReference>
<dbReference type="Proteomes" id="UP000015102">
    <property type="component" value="Unassembled WGS sequence"/>
</dbReference>
<reference evidence="3" key="1">
    <citation type="submission" date="2013-02" db="EMBL/GenBank/DDBJ databases">
        <authorList>
            <person name="Hughes D."/>
        </authorList>
    </citation>
    <scope>NUCLEOTIDE SEQUENCE</scope>
    <source>
        <strain>Durham</strain>
        <strain evidence="3">NC isolate 2 -- Noor lab</strain>
    </source>
</reference>
<protein>
    <submittedName>
        <fullName evidence="2">Uncharacterized protein</fullName>
    </submittedName>
</protein>
<evidence type="ECO:0000313" key="2">
    <source>
        <dbReference type="EnsemblMetazoa" id="MESCA009268-PA"/>
    </source>
</evidence>
<sequence>MEPETQDLNAEALKRKERLRRLRDMASGKTNSTENSINDAENLPKPIFRSYKPKDESLQENSIEQKTAGDIENKVED</sequence>
<dbReference type="AlphaFoldDB" id="T1GZG8"/>
<dbReference type="Pfam" id="PF08315">
    <property type="entry name" value="cwf18"/>
    <property type="match status" value="1"/>
</dbReference>
<feature type="compositionally biased region" description="Basic and acidic residues" evidence="1">
    <location>
        <begin position="67"/>
        <end position="77"/>
    </location>
</feature>
<dbReference type="HOGENOM" id="CLU_2645108_0_0_1"/>
<dbReference type="EnsemblMetazoa" id="MESCA009268-RA">
    <property type="protein sequence ID" value="MESCA009268-PA"/>
    <property type="gene ID" value="MESCA009268"/>
</dbReference>
<evidence type="ECO:0000256" key="1">
    <source>
        <dbReference type="SAM" id="MobiDB-lite"/>
    </source>
</evidence>
<organism evidence="2 3">
    <name type="scientific">Megaselia scalaris</name>
    <name type="common">Humpbacked fly</name>
    <name type="synonym">Phora scalaris</name>
    <dbReference type="NCBI Taxonomy" id="36166"/>
    <lineage>
        <taxon>Eukaryota</taxon>
        <taxon>Metazoa</taxon>
        <taxon>Ecdysozoa</taxon>
        <taxon>Arthropoda</taxon>
        <taxon>Hexapoda</taxon>
        <taxon>Insecta</taxon>
        <taxon>Pterygota</taxon>
        <taxon>Neoptera</taxon>
        <taxon>Endopterygota</taxon>
        <taxon>Diptera</taxon>
        <taxon>Brachycera</taxon>
        <taxon>Muscomorpha</taxon>
        <taxon>Platypezoidea</taxon>
        <taxon>Phoridae</taxon>
        <taxon>Megaseliini</taxon>
        <taxon>Megaselia</taxon>
    </lineage>
</organism>
<reference evidence="2" key="2">
    <citation type="submission" date="2015-06" db="UniProtKB">
        <authorList>
            <consortium name="EnsemblMetazoa"/>
        </authorList>
    </citation>
    <scope>IDENTIFICATION</scope>
</reference>
<dbReference type="EMBL" id="CAQQ02177856">
    <property type="status" value="NOT_ANNOTATED_CDS"/>
    <property type="molecule type" value="Genomic_DNA"/>
</dbReference>
<evidence type="ECO:0000313" key="3">
    <source>
        <dbReference type="Proteomes" id="UP000015102"/>
    </source>
</evidence>
<proteinExistence type="predicted"/>
<dbReference type="STRING" id="36166.T1GZG8"/>
<accession>T1GZG8</accession>
<name>T1GZG8_MEGSC</name>
<feature type="region of interest" description="Disordered" evidence="1">
    <location>
        <begin position="1"/>
        <end position="77"/>
    </location>
</feature>